<feature type="region of interest" description="Disordered" evidence="1">
    <location>
        <begin position="192"/>
        <end position="237"/>
    </location>
</feature>
<evidence type="ECO:0000256" key="1">
    <source>
        <dbReference type="SAM" id="MobiDB-lite"/>
    </source>
</evidence>
<dbReference type="Proteomes" id="UP000071859">
    <property type="component" value="Unassembled WGS sequence"/>
</dbReference>
<dbReference type="AlphaFoldDB" id="A0A158EHY8"/>
<evidence type="ECO:0000313" key="3">
    <source>
        <dbReference type="Proteomes" id="UP000071859"/>
    </source>
</evidence>
<evidence type="ECO:0000313" key="2">
    <source>
        <dbReference type="EMBL" id="SAL06403.1"/>
    </source>
</evidence>
<sequence>MQQDFEADEGENRKFDRRGANDVDRYHNHDDSHRWPAEAPSVELARVVLKVDGSITLKRAAAWLTGHHHAAPALPIKPTRMELAVVIALAETYGAHLYRAAHFVPVLDFIADYGAVALVQRVMYGARPDSDNSADSDVTARTAENTRLAEVLREARVTFEFLCATWPDVFLAETHALLASLGVQVRLPDAERLPPMGAGDADCDVDADHDDGGGDDNPGRDPRRDEGRGEGEGGGRG</sequence>
<protein>
    <submittedName>
        <fullName evidence="2">Uncharacterized protein</fullName>
    </submittedName>
</protein>
<feature type="region of interest" description="Disordered" evidence="1">
    <location>
        <begin position="1"/>
        <end position="34"/>
    </location>
</feature>
<feature type="compositionally biased region" description="Basic and acidic residues" evidence="1">
    <location>
        <begin position="10"/>
        <end position="34"/>
    </location>
</feature>
<name>A0A158EHY8_9BURK</name>
<comment type="caution">
    <text evidence="2">The sequence shown here is derived from an EMBL/GenBank/DDBJ whole genome shotgun (WGS) entry which is preliminary data.</text>
</comment>
<dbReference type="EMBL" id="FCOX02000114">
    <property type="protein sequence ID" value="SAL06403.1"/>
    <property type="molecule type" value="Genomic_DNA"/>
</dbReference>
<keyword evidence="3" id="KW-1185">Reference proteome</keyword>
<proteinExistence type="predicted"/>
<accession>A0A158EHY8</accession>
<organism evidence="2 3">
    <name type="scientific">Caballeronia calidae</name>
    <dbReference type="NCBI Taxonomy" id="1777139"/>
    <lineage>
        <taxon>Bacteria</taxon>
        <taxon>Pseudomonadati</taxon>
        <taxon>Pseudomonadota</taxon>
        <taxon>Betaproteobacteria</taxon>
        <taxon>Burkholderiales</taxon>
        <taxon>Burkholderiaceae</taxon>
        <taxon>Caballeronia</taxon>
    </lineage>
</organism>
<dbReference type="RefSeq" id="WP_062612308.1">
    <property type="nucleotide sequence ID" value="NZ_FCOX02000114.1"/>
</dbReference>
<feature type="compositionally biased region" description="Basic and acidic residues" evidence="1">
    <location>
        <begin position="217"/>
        <end position="237"/>
    </location>
</feature>
<reference evidence="2" key="1">
    <citation type="submission" date="2016-01" db="EMBL/GenBank/DDBJ databases">
        <authorList>
            <person name="Peeters C."/>
        </authorList>
    </citation>
    <scope>NUCLEOTIDE SEQUENCE</scope>
    <source>
        <strain evidence="2">LMG 29321</strain>
    </source>
</reference>
<gene>
    <name evidence="2" type="ORF">AWB78_08052</name>
</gene>